<comment type="caution">
    <text evidence="1">The sequence shown here is derived from an EMBL/GenBank/DDBJ whole genome shotgun (WGS) entry which is preliminary data.</text>
</comment>
<dbReference type="RefSeq" id="WP_282197839.1">
    <property type="nucleotide sequence ID" value="NZ_BOQE01000001.1"/>
</dbReference>
<protein>
    <recommendedName>
        <fullName evidence="3">AraC family transcriptional regulator</fullName>
    </recommendedName>
</protein>
<evidence type="ECO:0000313" key="1">
    <source>
        <dbReference type="EMBL" id="GIM44566.1"/>
    </source>
</evidence>
<organism evidence="1 2">
    <name type="scientific">Collibacillus ludicampi</name>
    <dbReference type="NCBI Taxonomy" id="2771369"/>
    <lineage>
        <taxon>Bacteria</taxon>
        <taxon>Bacillati</taxon>
        <taxon>Bacillota</taxon>
        <taxon>Bacilli</taxon>
        <taxon>Bacillales</taxon>
        <taxon>Alicyclobacillaceae</taxon>
        <taxon>Collibacillus</taxon>
    </lineage>
</organism>
<sequence>MNRIKERLAYLRGLSEGLNVSQASPEGRIIHGMLEILDEMVMAMERLHSSQDDLEEYVAAVDEDLSDLEDDFYDDYDEDDDFAEHDGWNDHTDEYSAIDCVDMTCPNCKESVYVDKDIFADEDVVEVLCPECHETILVNDSSPAVVGEE</sequence>
<dbReference type="AlphaFoldDB" id="A0AAV4L9Y3"/>
<dbReference type="EMBL" id="BOQE01000001">
    <property type="protein sequence ID" value="GIM44566.1"/>
    <property type="molecule type" value="Genomic_DNA"/>
</dbReference>
<proteinExistence type="predicted"/>
<gene>
    <name evidence="1" type="ORF">DNHGIG_01150</name>
</gene>
<reference evidence="1" key="1">
    <citation type="journal article" date="2023" name="Int. J. Syst. Evol. Microbiol.">
        <title>Collibacillus ludicampi gen. nov., sp. nov., a new soil bacterium of the family Alicyclobacillaceae.</title>
        <authorList>
            <person name="Jojima T."/>
            <person name="Ioku Y."/>
            <person name="Fukuta Y."/>
            <person name="Shirasaka N."/>
            <person name="Matsumura Y."/>
            <person name="Mori M."/>
        </authorList>
    </citation>
    <scope>NUCLEOTIDE SEQUENCE</scope>
    <source>
        <strain evidence="1">TP075</strain>
    </source>
</reference>
<dbReference type="Proteomes" id="UP001057291">
    <property type="component" value="Unassembled WGS sequence"/>
</dbReference>
<name>A0AAV4L9Y3_9BACL</name>
<evidence type="ECO:0000313" key="2">
    <source>
        <dbReference type="Proteomes" id="UP001057291"/>
    </source>
</evidence>
<dbReference type="NCBIfam" id="NF045650">
    <property type="entry name" value="CD1247_Nterm"/>
    <property type="match status" value="1"/>
</dbReference>
<evidence type="ECO:0008006" key="3">
    <source>
        <dbReference type="Google" id="ProtNLM"/>
    </source>
</evidence>
<dbReference type="InterPro" id="IPR054688">
    <property type="entry name" value="CD1247_N"/>
</dbReference>
<keyword evidence="2" id="KW-1185">Reference proteome</keyword>
<accession>A0AAV4L9Y3</accession>